<evidence type="ECO:0000313" key="3">
    <source>
        <dbReference type="Proteomes" id="UP000324974"/>
    </source>
</evidence>
<evidence type="ECO:0000256" key="1">
    <source>
        <dbReference type="SAM" id="MobiDB-lite"/>
    </source>
</evidence>
<gene>
    <name evidence="2" type="ORF">PX52LOC_04851</name>
</gene>
<name>A0A5C1AG89_9BACT</name>
<feature type="region of interest" description="Disordered" evidence="1">
    <location>
        <begin position="273"/>
        <end position="296"/>
    </location>
</feature>
<dbReference type="AlphaFoldDB" id="A0A5C1AG89"/>
<evidence type="ECO:0000313" key="2">
    <source>
        <dbReference type="EMBL" id="QEL17840.1"/>
    </source>
</evidence>
<dbReference type="KEGG" id="lrs:PX52LOC_04851"/>
<reference evidence="3" key="1">
    <citation type="submission" date="2019-08" db="EMBL/GenBank/DDBJ databases">
        <title>Limnoglobus roseus gen. nov., sp. nov., a novel freshwater planctomycete with a giant genome from the family Gemmataceae.</title>
        <authorList>
            <person name="Kulichevskaya I.S."/>
            <person name="Naumoff D.G."/>
            <person name="Miroshnikov K."/>
            <person name="Ivanova A."/>
            <person name="Philippov D.A."/>
            <person name="Hakobyan A."/>
            <person name="Rijpstra I.C."/>
            <person name="Sinninghe Damste J.S."/>
            <person name="Liesack W."/>
            <person name="Dedysh S.N."/>
        </authorList>
    </citation>
    <scope>NUCLEOTIDE SEQUENCE [LARGE SCALE GENOMIC DNA]</scope>
    <source>
        <strain evidence="3">PX52</strain>
    </source>
</reference>
<accession>A0A5C1AG89</accession>
<keyword evidence="3" id="KW-1185">Reference proteome</keyword>
<proteinExistence type="predicted"/>
<dbReference type="Proteomes" id="UP000324974">
    <property type="component" value="Chromosome"/>
</dbReference>
<sequence length="296" mass="34106">MNELYEFLPQQDTYWVLRNGVDYCKMGKPGLDTGYMVFLDRDKAEAFRLDIGQDTTNRLQSVDIDNARLEELFLKGNICHMTGPLTFSVLKAQVKRLEAHKGEQGRSRVPITEPCPMGWVRATIATSEGQIEQAWVNPTTLASPSGARSKLSAEQKDRLKKVRWQMKEHDGQTYEKWVANFEADTTPERELRIWEALARTYTAETSLRRHSKKERRQLYTALLSCRVCGSPEAAVSSHPWLKNYSRLDEVFARFQAYLSETWTADDERKYRERLPERLQNTGSVGDGQHRYGGTFS</sequence>
<organism evidence="2 3">
    <name type="scientific">Limnoglobus roseus</name>
    <dbReference type="NCBI Taxonomy" id="2598579"/>
    <lineage>
        <taxon>Bacteria</taxon>
        <taxon>Pseudomonadati</taxon>
        <taxon>Planctomycetota</taxon>
        <taxon>Planctomycetia</taxon>
        <taxon>Gemmatales</taxon>
        <taxon>Gemmataceae</taxon>
        <taxon>Limnoglobus</taxon>
    </lineage>
</organism>
<dbReference type="EMBL" id="CP042425">
    <property type="protein sequence ID" value="QEL17840.1"/>
    <property type="molecule type" value="Genomic_DNA"/>
</dbReference>
<protein>
    <submittedName>
        <fullName evidence="2">Uncharacterized protein</fullName>
    </submittedName>
</protein>